<comment type="catalytic activity">
    <reaction evidence="6">
        <text>Endonucleolytic cleavage at apurinic or apyrimidinic sites to products with a 5'-phosphate.</text>
        <dbReference type="EC" id="3.1.21.7"/>
    </reaction>
</comment>
<proteinExistence type="inferred from homology"/>
<keyword evidence="6" id="KW-0460">Magnesium</keyword>
<dbReference type="Proteomes" id="UP000502421">
    <property type="component" value="Chromosome"/>
</dbReference>
<reference evidence="8" key="1">
    <citation type="submission" date="2020-04" db="EMBL/GenBank/DDBJ databases">
        <authorList>
            <person name="Kittiwongwattana C."/>
        </authorList>
    </citation>
    <scope>NUCLEOTIDE SEQUENCE [LARGE SCALE GENOMIC DNA]</scope>
    <source>
        <strain evidence="8">1310</strain>
    </source>
</reference>
<dbReference type="InterPro" id="IPR007581">
    <property type="entry name" value="Endonuclease-V"/>
</dbReference>
<dbReference type="GO" id="GO:0005737">
    <property type="term" value="C:cytoplasm"/>
    <property type="evidence" value="ECO:0007669"/>
    <property type="project" value="UniProtKB-SubCell"/>
</dbReference>
<evidence type="ECO:0000256" key="5">
    <source>
        <dbReference type="ARBA" id="ARBA00022801"/>
    </source>
</evidence>
<keyword evidence="3 6" id="KW-0540">Nuclease</keyword>
<evidence type="ECO:0000256" key="3">
    <source>
        <dbReference type="ARBA" id="ARBA00022722"/>
    </source>
</evidence>
<keyword evidence="6" id="KW-0227">DNA damage</keyword>
<dbReference type="RefSeq" id="WP_168803535.1">
    <property type="nucleotide sequence ID" value="NZ_CP051205.1"/>
</dbReference>
<dbReference type="GO" id="GO:0006281">
    <property type="term" value="P:DNA repair"/>
    <property type="evidence" value="ECO:0007669"/>
    <property type="project" value="UniProtKB-UniRule"/>
</dbReference>
<keyword evidence="6" id="KW-0234">DNA repair</keyword>
<dbReference type="KEGG" id="coy:HF329_08140"/>
<dbReference type="Pfam" id="PF04493">
    <property type="entry name" value="Endonuclease_5"/>
    <property type="match status" value="1"/>
</dbReference>
<keyword evidence="5 6" id="KW-0378">Hydrolase</keyword>
<feature type="binding site" evidence="6">
    <location>
        <position position="39"/>
    </location>
    <ligand>
        <name>Mg(2+)</name>
        <dbReference type="ChEBI" id="CHEBI:18420"/>
    </ligand>
</feature>
<evidence type="ECO:0000313" key="7">
    <source>
        <dbReference type="EMBL" id="QJB31272.1"/>
    </source>
</evidence>
<comment type="cofactor">
    <cofactor evidence="6">
        <name>Mg(2+)</name>
        <dbReference type="ChEBI" id="CHEBI:18420"/>
    </cofactor>
</comment>
<evidence type="ECO:0000256" key="4">
    <source>
        <dbReference type="ARBA" id="ARBA00022759"/>
    </source>
</evidence>
<evidence type="ECO:0000256" key="1">
    <source>
        <dbReference type="ARBA" id="ARBA00004496"/>
    </source>
</evidence>
<dbReference type="EC" id="3.1.21.7" evidence="6"/>
<comment type="similarity">
    <text evidence="6">Belongs to the endonuclease V family.</text>
</comment>
<dbReference type="Gene3D" id="3.30.2170.10">
    <property type="entry name" value="archaeoglobus fulgidus dsm 4304 superfamily"/>
    <property type="match status" value="1"/>
</dbReference>
<protein>
    <recommendedName>
        <fullName evidence="6">Endonuclease V</fullName>
        <ecNumber evidence="6">3.1.21.7</ecNumber>
    </recommendedName>
    <alternativeName>
        <fullName evidence="6">Deoxyinosine 3'endonuclease</fullName>
    </alternativeName>
    <alternativeName>
        <fullName evidence="6">Deoxyribonuclease V</fullName>
        <shortName evidence="6">DNase V</shortName>
    </alternativeName>
</protein>
<keyword evidence="6" id="KW-0479">Metal-binding</keyword>
<name>A0AAE6ZEG4_9BACT</name>
<dbReference type="GO" id="GO:0016891">
    <property type="term" value="F:RNA endonuclease activity producing 5'-phosphomonoesters, hydrolytic mechanism"/>
    <property type="evidence" value="ECO:0007669"/>
    <property type="project" value="TreeGrafter"/>
</dbReference>
<dbReference type="GO" id="GO:0003727">
    <property type="term" value="F:single-stranded RNA binding"/>
    <property type="evidence" value="ECO:0007669"/>
    <property type="project" value="TreeGrafter"/>
</dbReference>
<evidence type="ECO:0000256" key="6">
    <source>
        <dbReference type="HAMAP-Rule" id="MF_00801"/>
    </source>
</evidence>
<dbReference type="GO" id="GO:0043737">
    <property type="term" value="F:deoxyribonuclease V activity"/>
    <property type="evidence" value="ECO:0007669"/>
    <property type="project" value="UniProtKB-UniRule"/>
</dbReference>
<accession>A0AAE6ZEG4</accession>
<comment type="function">
    <text evidence="6">DNA repair enzyme involved in the repair of deaminated bases. Selectively cleaves double-stranded DNA at the second phosphodiester bond 3' to a deoxyinosine leaving behind the intact lesion on the nicked DNA.</text>
</comment>
<dbReference type="CDD" id="cd06559">
    <property type="entry name" value="Endonuclease_V"/>
    <property type="match status" value="1"/>
</dbReference>
<feature type="binding site" evidence="6">
    <location>
        <position position="107"/>
    </location>
    <ligand>
        <name>Mg(2+)</name>
        <dbReference type="ChEBI" id="CHEBI:18420"/>
    </ligand>
</feature>
<keyword evidence="2 6" id="KW-0963">Cytoplasm</keyword>
<dbReference type="PANTHER" id="PTHR28511">
    <property type="entry name" value="ENDONUCLEASE V"/>
    <property type="match status" value="1"/>
</dbReference>
<gene>
    <name evidence="6 7" type="primary">nfi</name>
    <name evidence="7" type="ORF">HF329_08140</name>
</gene>
<evidence type="ECO:0000313" key="8">
    <source>
        <dbReference type="Proteomes" id="UP000502421"/>
    </source>
</evidence>
<organism evidence="7 8">
    <name type="scientific">Chitinophaga oryzae</name>
    <dbReference type="NCBI Taxonomy" id="2725414"/>
    <lineage>
        <taxon>Bacteria</taxon>
        <taxon>Pseudomonadati</taxon>
        <taxon>Bacteroidota</taxon>
        <taxon>Chitinophagia</taxon>
        <taxon>Chitinophagales</taxon>
        <taxon>Chitinophagaceae</taxon>
        <taxon>Chitinophaga</taxon>
    </lineage>
</organism>
<keyword evidence="4 6" id="KW-0255">Endonuclease</keyword>
<dbReference type="HAMAP" id="MF_00801">
    <property type="entry name" value="Endonuclease_5"/>
    <property type="match status" value="1"/>
</dbReference>
<dbReference type="NCBIfam" id="NF008629">
    <property type="entry name" value="PRK11617.1"/>
    <property type="match status" value="1"/>
</dbReference>
<feature type="site" description="Interaction with target DNA" evidence="6">
    <location>
        <position position="77"/>
    </location>
</feature>
<comment type="subcellular location">
    <subcellularLocation>
        <location evidence="1 6">Cytoplasm</location>
    </subcellularLocation>
</comment>
<dbReference type="PANTHER" id="PTHR28511:SF1">
    <property type="entry name" value="ENDONUCLEASE V"/>
    <property type="match status" value="1"/>
</dbReference>
<dbReference type="AlphaFoldDB" id="A0AAE6ZEG4"/>
<evidence type="ECO:0000256" key="2">
    <source>
        <dbReference type="ARBA" id="ARBA00022490"/>
    </source>
</evidence>
<dbReference type="EMBL" id="CP051205">
    <property type="protein sequence ID" value="QJB31272.1"/>
    <property type="molecule type" value="Genomic_DNA"/>
</dbReference>
<dbReference type="GO" id="GO:0000287">
    <property type="term" value="F:magnesium ion binding"/>
    <property type="evidence" value="ECO:0007669"/>
    <property type="project" value="UniProtKB-UniRule"/>
</dbReference>
<sequence>MKDYNTLSVPEATLLQQELRHQVVTAPFKGKIQLIAGADISFNKFSTTVYAGIVLMRFPSLEPVGYSLVVKEVTFPYVPGFLAFREVPALLDAWQQLPQKPDVLVVDGHGIAHPRRMGIASHFGVLAGQVTVGSAKKKLYGTYKEPGEEKGAHTPLTDKQGVVIGTVLRSKQKVKPIFVSPGHLIDVEGSLSLVEQCVRKYRLPEPTRLAHNAVNQFRLGALPAGYTPADL</sequence>